<feature type="transmembrane region" description="Helical" evidence="1">
    <location>
        <begin position="88"/>
        <end position="108"/>
    </location>
</feature>
<keyword evidence="2" id="KW-0808">Transferase</keyword>
<accession>A0A2N0AJP5</accession>
<protein>
    <submittedName>
        <fullName evidence="2">Dolichyl-phosphate-mannose--protein mannosyltransferase</fullName>
    </submittedName>
</protein>
<feature type="transmembrane region" description="Helical" evidence="1">
    <location>
        <begin position="201"/>
        <end position="220"/>
    </location>
</feature>
<dbReference type="GO" id="GO:0016757">
    <property type="term" value="F:glycosyltransferase activity"/>
    <property type="evidence" value="ECO:0007669"/>
    <property type="project" value="UniProtKB-KW"/>
</dbReference>
<feature type="transmembrane region" description="Helical" evidence="1">
    <location>
        <begin position="340"/>
        <end position="361"/>
    </location>
</feature>
<gene>
    <name evidence="2" type="ORF">CH364_10470</name>
</gene>
<keyword evidence="3" id="KW-1185">Reference proteome</keyword>
<name>A0A2N0AJP5_9LEPT</name>
<proteinExistence type="predicted"/>
<dbReference type="AlphaFoldDB" id="A0A2N0AJP5"/>
<feature type="transmembrane region" description="Helical" evidence="1">
    <location>
        <begin position="292"/>
        <end position="308"/>
    </location>
</feature>
<keyword evidence="1" id="KW-0812">Transmembrane</keyword>
<dbReference type="RefSeq" id="WP_100743853.1">
    <property type="nucleotide sequence ID" value="NZ_NPDW01000002.1"/>
</dbReference>
<sequence>MAYASFFIISAVFFFQVWINLDLFPVVWPDEVLFFSPSLSFANEGHLKTDVLNGLIPGMESKTLWMPPLYFLFSGFTLSVFPDSITTVRIANAFIVYLTGLGFYFLLRRQSISEFASQIALASLLWEPLLFRFGTAARMEGLTAFFFILSLLFATNKRFTKFSSPFLAGFALSLSSLSHPIGASFGLVTLFLVYRNFGFKSLPCFIFGGILPILGWLYYIHPNWDWFEIQFGAQLTRKRNLLQTFTLIDKLKVFSFGFGFSKLRLLLITLELSMLAFLTYRSYKEYRTLHQRWILFWIWIFSVLLSLYTSSEGWYVFHILFPLSLGMALLYDSKSFNSKLAFLGIVLSLSSLLYTNHIHWFQTDSKQILESHFQHLEMSLKNSKFVYLQALPDPYFDLRKKRPDLNILEFIPGELDIPSDAYIKTIQTRDSFVFYDDQLINHVIKDFLKKSAWNREEWEIPVPGNHWLHYKTIVYTKK</sequence>
<dbReference type="OrthoDB" id="343596at2"/>
<evidence type="ECO:0000313" key="2">
    <source>
        <dbReference type="EMBL" id="PJZ84441.1"/>
    </source>
</evidence>
<feature type="transmembrane region" description="Helical" evidence="1">
    <location>
        <begin position="263"/>
        <end position="280"/>
    </location>
</feature>
<feature type="transmembrane region" description="Helical" evidence="1">
    <location>
        <begin position="166"/>
        <end position="194"/>
    </location>
</feature>
<keyword evidence="1" id="KW-1133">Transmembrane helix</keyword>
<comment type="caution">
    <text evidence="2">The sequence shown here is derived from an EMBL/GenBank/DDBJ whole genome shotgun (WGS) entry which is preliminary data.</text>
</comment>
<organism evidence="2 3">
    <name type="scientific">Leptospira harrisiae</name>
    <dbReference type="NCBI Taxonomy" id="2023189"/>
    <lineage>
        <taxon>Bacteria</taxon>
        <taxon>Pseudomonadati</taxon>
        <taxon>Spirochaetota</taxon>
        <taxon>Spirochaetia</taxon>
        <taxon>Leptospirales</taxon>
        <taxon>Leptospiraceae</taxon>
        <taxon>Leptospira</taxon>
    </lineage>
</organism>
<feature type="transmembrane region" description="Helical" evidence="1">
    <location>
        <begin position="314"/>
        <end position="331"/>
    </location>
</feature>
<keyword evidence="1" id="KW-0472">Membrane</keyword>
<keyword evidence="2" id="KW-0328">Glycosyltransferase</keyword>
<feature type="transmembrane region" description="Helical" evidence="1">
    <location>
        <begin position="6"/>
        <end position="28"/>
    </location>
</feature>
<evidence type="ECO:0000313" key="3">
    <source>
        <dbReference type="Proteomes" id="UP000232145"/>
    </source>
</evidence>
<evidence type="ECO:0000256" key="1">
    <source>
        <dbReference type="SAM" id="Phobius"/>
    </source>
</evidence>
<reference evidence="2 3" key="1">
    <citation type="submission" date="2017-07" db="EMBL/GenBank/DDBJ databases">
        <title>Leptospira spp. isolated from tropical soils.</title>
        <authorList>
            <person name="Thibeaux R."/>
            <person name="Iraola G."/>
            <person name="Ferres I."/>
            <person name="Bierque E."/>
            <person name="Girault D."/>
            <person name="Soupe-Gilbert M.-E."/>
            <person name="Picardeau M."/>
            <person name="Goarant C."/>
        </authorList>
    </citation>
    <scope>NUCLEOTIDE SEQUENCE [LARGE SCALE GENOMIC DNA]</scope>
    <source>
        <strain evidence="2 3">FH2-B-A1</strain>
    </source>
</reference>
<dbReference type="Proteomes" id="UP000232145">
    <property type="component" value="Unassembled WGS sequence"/>
</dbReference>
<feature type="transmembrane region" description="Helical" evidence="1">
    <location>
        <begin position="129"/>
        <end position="154"/>
    </location>
</feature>
<dbReference type="EMBL" id="NPDX01000002">
    <property type="protein sequence ID" value="PJZ84441.1"/>
    <property type="molecule type" value="Genomic_DNA"/>
</dbReference>